<evidence type="ECO:0000256" key="1">
    <source>
        <dbReference type="SAM" id="SignalP"/>
    </source>
</evidence>
<evidence type="ECO:0000313" key="2">
    <source>
        <dbReference type="EMBL" id="MCT7357875.1"/>
    </source>
</evidence>
<dbReference type="InterPro" id="IPR010239">
    <property type="entry name" value="CHP02001"/>
</dbReference>
<feature type="chain" id="PRO_5040901488" evidence="1">
    <location>
        <begin position="19"/>
        <end position="231"/>
    </location>
</feature>
<gene>
    <name evidence="2" type="ORF">NYR02_02420</name>
</gene>
<dbReference type="Pfam" id="PF09694">
    <property type="entry name" value="Gcw_chp"/>
    <property type="match status" value="1"/>
</dbReference>
<name>A0A9X3AQ62_9GAMM</name>
<protein>
    <submittedName>
        <fullName evidence="2">TorF family putative porin</fullName>
    </submittedName>
</protein>
<dbReference type="Proteomes" id="UP001147830">
    <property type="component" value="Unassembled WGS sequence"/>
</dbReference>
<keyword evidence="3" id="KW-1185">Reference proteome</keyword>
<dbReference type="EMBL" id="JAOANI010000009">
    <property type="protein sequence ID" value="MCT7357875.1"/>
    <property type="molecule type" value="Genomic_DNA"/>
</dbReference>
<dbReference type="RefSeq" id="WP_260974803.1">
    <property type="nucleotide sequence ID" value="NZ_JAOANI010000009.1"/>
</dbReference>
<proteinExistence type="predicted"/>
<feature type="signal peptide" evidence="1">
    <location>
        <begin position="1"/>
        <end position="18"/>
    </location>
</feature>
<reference evidence="2" key="2">
    <citation type="submission" date="2022-08" db="EMBL/GenBank/DDBJ databases">
        <authorList>
            <person name="Dong C."/>
        </authorList>
    </citation>
    <scope>NUCLEOTIDE SEQUENCE</scope>
    <source>
        <strain evidence="2">59MF3M-4</strain>
    </source>
</reference>
<reference evidence="2" key="1">
    <citation type="journal article" date="2022" name="Front. Microbiol.">
        <title>Genome-based taxonomic rearrangement of Oceanobacter-related bacteria including the description of Thalassolituus hydrocarbonoclasticus sp. nov. and Thalassolituus pacificus sp. nov. and emended description of the genus Thalassolituus.</title>
        <authorList>
            <person name="Dong C."/>
            <person name="Wei L."/>
            <person name="Wang J."/>
            <person name="Lai Q."/>
            <person name="Huang Z."/>
            <person name="Shao Z."/>
        </authorList>
    </citation>
    <scope>NUCLEOTIDE SEQUENCE</scope>
    <source>
        <strain evidence="2">59MF3M-4</strain>
    </source>
</reference>
<accession>A0A9X3AQ62</accession>
<comment type="caution">
    <text evidence="2">The sequence shown here is derived from an EMBL/GenBank/DDBJ whole genome shotgun (WGS) entry which is preliminary data.</text>
</comment>
<evidence type="ECO:0000313" key="3">
    <source>
        <dbReference type="Proteomes" id="UP001147830"/>
    </source>
</evidence>
<sequence>MNKSLLLSLVLAPIAAFAGVSADLEVVSDYRFNGVSQTDKNPALQAELNYSHNSGLYAGTWASNVDFGGADDTNLEWDYYLGYYHDINPAFGFDIGYAQYTYHGASNSNDYNYGEYYVGLYFNANTTLYWYHAPEYFGLDTAHNIFKLSHSMPLGDYTLAFAAAHSVSDDKDVWAWDDNEASYQYAEVAVSRMFHGFDIKGSLMSTTIDDNFNDNGNSTVVLSVKRSFKLM</sequence>
<dbReference type="AlphaFoldDB" id="A0A9X3AQ62"/>
<keyword evidence="1" id="KW-0732">Signal</keyword>
<organism evidence="2 3">
    <name type="scientific">Thalassolituus pacificus</name>
    <dbReference type="NCBI Taxonomy" id="2975440"/>
    <lineage>
        <taxon>Bacteria</taxon>
        <taxon>Pseudomonadati</taxon>
        <taxon>Pseudomonadota</taxon>
        <taxon>Gammaproteobacteria</taxon>
        <taxon>Oceanospirillales</taxon>
        <taxon>Oceanospirillaceae</taxon>
        <taxon>Thalassolituus</taxon>
    </lineage>
</organism>
<dbReference type="NCBIfam" id="TIGR02001">
    <property type="entry name" value="gcw_chp"/>
    <property type="match status" value="1"/>
</dbReference>